<feature type="domain" description="Carbohydrate kinase PfkB" evidence="5">
    <location>
        <begin position="5"/>
        <end position="304"/>
    </location>
</feature>
<dbReference type="PANTHER" id="PTHR10584">
    <property type="entry name" value="SUGAR KINASE"/>
    <property type="match status" value="1"/>
</dbReference>
<keyword evidence="6" id="KW-0614">Plasmid</keyword>
<evidence type="ECO:0000256" key="3">
    <source>
        <dbReference type="ARBA" id="ARBA00022777"/>
    </source>
</evidence>
<evidence type="ECO:0000256" key="1">
    <source>
        <dbReference type="ARBA" id="ARBA00010688"/>
    </source>
</evidence>
<keyword evidence="3 4" id="KW-0418">Kinase</keyword>
<gene>
    <name evidence="6" type="primary">rbsK</name>
    <name evidence="6" type="ORF">MBLL_01334</name>
</gene>
<dbReference type="Gene3D" id="3.40.1190.20">
    <property type="match status" value="1"/>
</dbReference>
<protein>
    <submittedName>
        <fullName evidence="6">Ribokinase</fullName>
        <ecNumber evidence="6">2.7.1.15</ecNumber>
    </submittedName>
</protein>
<evidence type="ECO:0000256" key="4">
    <source>
        <dbReference type="RuleBase" id="RU003704"/>
    </source>
</evidence>
<dbReference type="EC" id="2.7.1.15" evidence="6"/>
<dbReference type="AlphaFoldDB" id="A0A679JV71"/>
<geneLocation type="plasmid" evidence="6">
    <name>1</name>
</geneLocation>
<evidence type="ECO:0000256" key="2">
    <source>
        <dbReference type="ARBA" id="ARBA00022679"/>
    </source>
</evidence>
<keyword evidence="2 4" id="KW-0808">Transferase</keyword>
<evidence type="ECO:0000313" key="6">
    <source>
        <dbReference type="EMBL" id="CAA2138833.1"/>
    </source>
</evidence>
<dbReference type="InterPro" id="IPR029056">
    <property type="entry name" value="Ribokinase-like"/>
</dbReference>
<sequence>MGSAFVLGSFVTAGTFRVDRLPRPGESLLASAVVWEAGGKGFNVAAGLSRLGVEVDGLIPVGTDHLAALAEPALVRMGLPASMIRVHPGPTGIGVGFVGADGENCLAVHPGANLLLSRETVRAATARIASAAMVVAQFEIGDGPIAEAFAIARAAGVPTLLNLSPFRMTRPETLAEILASTTILVVNETEAEALFGSLCPGQAGTGTLRAAAEELGRVLHARGVEALAITFGAAGARIVLGGTTILDQPAYPVAAIDTMGAGDAFTAGLAAGLVAGRPWDASCRMAAACGALMVTRAGILDGLPDPGEVTAFLRAHVPGTAAP</sequence>
<dbReference type="PROSITE" id="PS00583">
    <property type="entry name" value="PFKB_KINASES_1"/>
    <property type="match status" value="1"/>
</dbReference>
<organism evidence="6">
    <name type="scientific">Methylobacterium bullatum</name>
    <dbReference type="NCBI Taxonomy" id="570505"/>
    <lineage>
        <taxon>Bacteria</taxon>
        <taxon>Pseudomonadati</taxon>
        <taxon>Pseudomonadota</taxon>
        <taxon>Alphaproteobacteria</taxon>
        <taxon>Hyphomicrobiales</taxon>
        <taxon>Methylobacteriaceae</taxon>
        <taxon>Methylobacterium</taxon>
    </lineage>
</organism>
<proteinExistence type="inferred from homology"/>
<dbReference type="InterPro" id="IPR011611">
    <property type="entry name" value="PfkB_dom"/>
</dbReference>
<dbReference type="PROSITE" id="PS00584">
    <property type="entry name" value="PFKB_KINASES_2"/>
    <property type="match status" value="1"/>
</dbReference>
<dbReference type="SUPFAM" id="SSF53613">
    <property type="entry name" value="Ribokinase-like"/>
    <property type="match status" value="1"/>
</dbReference>
<dbReference type="InterPro" id="IPR002173">
    <property type="entry name" value="Carboh/pur_kinase_PfkB_CS"/>
</dbReference>
<dbReference type="RefSeq" id="WP_339159900.1">
    <property type="nucleotide sequence ID" value="NZ_LR743510.1"/>
</dbReference>
<accession>A0A679JV71</accession>
<dbReference type="InterPro" id="IPR002139">
    <property type="entry name" value="Ribo/fructo_kinase"/>
</dbReference>
<dbReference type="GO" id="GO:0004747">
    <property type="term" value="F:ribokinase activity"/>
    <property type="evidence" value="ECO:0007669"/>
    <property type="project" value="UniProtKB-EC"/>
</dbReference>
<dbReference type="EMBL" id="LR743510">
    <property type="protein sequence ID" value="CAA2138833.1"/>
    <property type="molecule type" value="Genomic_DNA"/>
</dbReference>
<dbReference type="PRINTS" id="PR00990">
    <property type="entry name" value="RIBOKINASE"/>
</dbReference>
<reference evidence="6" key="1">
    <citation type="submission" date="2019-12" db="EMBL/GenBank/DDBJ databases">
        <authorList>
            <person name="Cremers G."/>
        </authorList>
    </citation>
    <scope>NUCLEOTIDE SEQUENCE</scope>
    <source>
        <strain evidence="6">Mbul2</strain>
        <plasmid evidence="6">1</plasmid>
    </source>
</reference>
<comment type="similarity">
    <text evidence="1 4">Belongs to the carbohydrate kinase PfkB family.</text>
</comment>
<dbReference type="Pfam" id="PF00294">
    <property type="entry name" value="PfkB"/>
    <property type="match status" value="1"/>
</dbReference>
<name>A0A679JV71_9HYPH</name>
<dbReference type="PANTHER" id="PTHR10584:SF166">
    <property type="entry name" value="RIBOKINASE"/>
    <property type="match status" value="1"/>
</dbReference>
<evidence type="ECO:0000259" key="5">
    <source>
        <dbReference type="Pfam" id="PF00294"/>
    </source>
</evidence>